<keyword evidence="3" id="KW-0808">Transferase</keyword>
<evidence type="ECO:0000313" key="12">
    <source>
        <dbReference type="EMBL" id="GAA5024387.1"/>
    </source>
</evidence>
<keyword evidence="6 9" id="KW-1133">Transmembrane helix</keyword>
<dbReference type="Proteomes" id="UP001500427">
    <property type="component" value="Unassembled WGS sequence"/>
</dbReference>
<keyword evidence="5" id="KW-0418">Kinase</keyword>
<keyword evidence="10" id="KW-0732">Signal</keyword>
<dbReference type="InterPro" id="IPR050482">
    <property type="entry name" value="Sensor_HK_TwoCompSys"/>
</dbReference>
<dbReference type="Gene3D" id="1.20.5.1930">
    <property type="match status" value="1"/>
</dbReference>
<dbReference type="PANTHER" id="PTHR24421:SF37">
    <property type="entry name" value="SENSOR HISTIDINE KINASE NARS"/>
    <property type="match status" value="1"/>
</dbReference>
<evidence type="ECO:0000256" key="3">
    <source>
        <dbReference type="ARBA" id="ARBA00022679"/>
    </source>
</evidence>
<evidence type="ECO:0000256" key="10">
    <source>
        <dbReference type="SAM" id="SignalP"/>
    </source>
</evidence>
<feature type="domain" description="Histidine kinase" evidence="11">
    <location>
        <begin position="339"/>
        <end position="429"/>
    </location>
</feature>
<dbReference type="PANTHER" id="PTHR24421">
    <property type="entry name" value="NITRATE/NITRITE SENSOR PROTEIN NARX-RELATED"/>
    <property type="match status" value="1"/>
</dbReference>
<evidence type="ECO:0000256" key="7">
    <source>
        <dbReference type="ARBA" id="ARBA00023012"/>
    </source>
</evidence>
<evidence type="ECO:0000256" key="1">
    <source>
        <dbReference type="ARBA" id="ARBA00004651"/>
    </source>
</evidence>
<accession>A0ABP9J8S8</accession>
<sequence length="434" mass="46449">MLRHATIRFVVASLTALALAAAATVLLSQPLAEQLAVREASSRSTAYATAVVAPLVDARVLRQEPDATATLARFMRSRMADGSITHMKIWTQTGRVVWSDEPAVNGSSYELDEDVASLFGTTSVTAEVSELDKAENAQERGDGRLIEVYVGFHADDGSPLVFEAYWPTERIQQDVGDIRWRFTGLGLGALLVLAATLLPLALSLARRVDRGLAEREAMVRHALSASDLERRRIAEDLHDGIVQDIIGLRYSLPTVAAAVPAEATGAREVLDRAQADLARGMVGVRHLLTDLYPADLERGGLTVAVEELAERLRQSGTGVDVRLDPGIDGDVAVARLTYRVVREGLRNVTKHAHAQAVQVVGTVEGERVCVEVRDDGRGIGEGGLDAAVAEGHLGLRLLEDTLRTLGGTLLLTSLPEGGTTLVARFPLALGAEAD</sequence>
<keyword evidence="8 9" id="KW-0472">Membrane</keyword>
<feature type="transmembrane region" description="Helical" evidence="9">
    <location>
        <begin position="180"/>
        <end position="205"/>
    </location>
</feature>
<comment type="caution">
    <text evidence="12">The sequence shown here is derived from an EMBL/GenBank/DDBJ whole genome shotgun (WGS) entry which is preliminary data.</text>
</comment>
<keyword evidence="2" id="KW-1003">Cell membrane</keyword>
<feature type="signal peptide" evidence="10">
    <location>
        <begin position="1"/>
        <end position="20"/>
    </location>
</feature>
<evidence type="ECO:0000259" key="11">
    <source>
        <dbReference type="PROSITE" id="PS50109"/>
    </source>
</evidence>
<feature type="chain" id="PRO_5045472194" description="Histidine kinase domain-containing protein" evidence="10">
    <location>
        <begin position="21"/>
        <end position="434"/>
    </location>
</feature>
<dbReference type="InterPro" id="IPR003594">
    <property type="entry name" value="HATPase_dom"/>
</dbReference>
<evidence type="ECO:0000256" key="8">
    <source>
        <dbReference type="ARBA" id="ARBA00023136"/>
    </source>
</evidence>
<dbReference type="Pfam" id="PF02518">
    <property type="entry name" value="HATPase_c"/>
    <property type="match status" value="1"/>
</dbReference>
<keyword evidence="4 9" id="KW-0812">Transmembrane</keyword>
<evidence type="ECO:0000313" key="13">
    <source>
        <dbReference type="Proteomes" id="UP001500427"/>
    </source>
</evidence>
<keyword evidence="7" id="KW-0902">Two-component regulatory system</keyword>
<keyword evidence="13" id="KW-1185">Reference proteome</keyword>
<gene>
    <name evidence="12" type="ORF">GCM10023258_16390</name>
</gene>
<evidence type="ECO:0000256" key="9">
    <source>
        <dbReference type="SAM" id="Phobius"/>
    </source>
</evidence>
<evidence type="ECO:0000256" key="2">
    <source>
        <dbReference type="ARBA" id="ARBA00022475"/>
    </source>
</evidence>
<organism evidence="12 13">
    <name type="scientific">Terrabacter aeriphilus</name>
    <dbReference type="NCBI Taxonomy" id="515662"/>
    <lineage>
        <taxon>Bacteria</taxon>
        <taxon>Bacillati</taxon>
        <taxon>Actinomycetota</taxon>
        <taxon>Actinomycetes</taxon>
        <taxon>Micrococcales</taxon>
        <taxon>Intrasporangiaceae</taxon>
        <taxon>Terrabacter</taxon>
    </lineage>
</organism>
<reference evidence="13" key="1">
    <citation type="journal article" date="2019" name="Int. J. Syst. Evol. Microbiol.">
        <title>The Global Catalogue of Microorganisms (GCM) 10K type strain sequencing project: providing services to taxonomists for standard genome sequencing and annotation.</title>
        <authorList>
            <consortium name="The Broad Institute Genomics Platform"/>
            <consortium name="The Broad Institute Genome Sequencing Center for Infectious Disease"/>
            <person name="Wu L."/>
            <person name="Ma J."/>
        </authorList>
    </citation>
    <scope>NUCLEOTIDE SEQUENCE [LARGE SCALE GENOMIC DNA]</scope>
    <source>
        <strain evidence="13">JCM 17687</strain>
    </source>
</reference>
<evidence type="ECO:0000256" key="5">
    <source>
        <dbReference type="ARBA" id="ARBA00022777"/>
    </source>
</evidence>
<dbReference type="Pfam" id="PF07730">
    <property type="entry name" value="HisKA_3"/>
    <property type="match status" value="1"/>
</dbReference>
<protein>
    <recommendedName>
        <fullName evidence="11">Histidine kinase domain-containing protein</fullName>
    </recommendedName>
</protein>
<dbReference type="PROSITE" id="PS50109">
    <property type="entry name" value="HIS_KIN"/>
    <property type="match status" value="1"/>
</dbReference>
<dbReference type="InterPro" id="IPR011712">
    <property type="entry name" value="Sig_transdc_His_kin_sub3_dim/P"/>
</dbReference>
<dbReference type="InterPro" id="IPR036890">
    <property type="entry name" value="HATPase_C_sf"/>
</dbReference>
<dbReference type="Gene3D" id="3.30.565.10">
    <property type="entry name" value="Histidine kinase-like ATPase, C-terminal domain"/>
    <property type="match status" value="1"/>
</dbReference>
<dbReference type="SUPFAM" id="SSF55874">
    <property type="entry name" value="ATPase domain of HSP90 chaperone/DNA topoisomerase II/histidine kinase"/>
    <property type="match status" value="1"/>
</dbReference>
<comment type="subcellular location">
    <subcellularLocation>
        <location evidence="1">Cell membrane</location>
        <topology evidence="1">Multi-pass membrane protein</topology>
    </subcellularLocation>
</comment>
<dbReference type="EMBL" id="BAABIW010000011">
    <property type="protein sequence ID" value="GAA5024387.1"/>
    <property type="molecule type" value="Genomic_DNA"/>
</dbReference>
<evidence type="ECO:0000256" key="6">
    <source>
        <dbReference type="ARBA" id="ARBA00022989"/>
    </source>
</evidence>
<dbReference type="InterPro" id="IPR005467">
    <property type="entry name" value="His_kinase_dom"/>
</dbReference>
<name>A0ABP9J8S8_9MICO</name>
<proteinExistence type="predicted"/>
<evidence type="ECO:0000256" key="4">
    <source>
        <dbReference type="ARBA" id="ARBA00022692"/>
    </source>
</evidence>